<evidence type="ECO:0000256" key="3">
    <source>
        <dbReference type="SAM" id="MobiDB-lite"/>
    </source>
</evidence>
<proteinExistence type="inferred from homology"/>
<protein>
    <submittedName>
        <fullName evidence="6">GH23</fullName>
    </submittedName>
</protein>
<feature type="chain" id="PRO_5026859430" evidence="4">
    <location>
        <begin position="31"/>
        <end position="314"/>
    </location>
</feature>
<comment type="similarity">
    <text evidence="1">Belongs to the transglycosylase Slt family.</text>
</comment>
<feature type="compositionally biased region" description="Basic and acidic residues" evidence="3">
    <location>
        <begin position="270"/>
        <end position="287"/>
    </location>
</feature>
<feature type="domain" description="Transglycosylase SLT" evidence="5">
    <location>
        <begin position="70"/>
        <end position="166"/>
    </location>
</feature>
<dbReference type="EMBL" id="CADCUC010000532">
    <property type="protein sequence ID" value="CAA9354946.1"/>
    <property type="molecule type" value="Genomic_DNA"/>
</dbReference>
<feature type="signal peptide" evidence="4">
    <location>
        <begin position="1"/>
        <end position="30"/>
    </location>
</feature>
<dbReference type="AlphaFoldDB" id="A0A6J4MCJ3"/>
<evidence type="ECO:0000256" key="2">
    <source>
        <dbReference type="ARBA" id="ARBA00009387"/>
    </source>
</evidence>
<feature type="region of interest" description="Disordered" evidence="3">
    <location>
        <begin position="268"/>
        <end position="287"/>
    </location>
</feature>
<evidence type="ECO:0000313" key="6">
    <source>
        <dbReference type="EMBL" id="CAA9354946.1"/>
    </source>
</evidence>
<dbReference type="PANTHER" id="PTHR37423">
    <property type="entry name" value="SOLUBLE LYTIC MUREIN TRANSGLYCOSYLASE-RELATED"/>
    <property type="match status" value="1"/>
</dbReference>
<dbReference type="SUPFAM" id="SSF53955">
    <property type="entry name" value="Lysozyme-like"/>
    <property type="match status" value="1"/>
</dbReference>
<accession>A0A6J4MCJ3</accession>
<gene>
    <name evidence="6" type="ORF">AVDCRST_MAG90-2607</name>
</gene>
<name>A0A6J4MCJ3_9HYPH</name>
<dbReference type="InterPro" id="IPR008258">
    <property type="entry name" value="Transglycosylase_SLT_dom_1"/>
</dbReference>
<evidence type="ECO:0000259" key="5">
    <source>
        <dbReference type="Pfam" id="PF01464"/>
    </source>
</evidence>
<sequence>MGSQLVKLAACVARIIVAAALVGPVALARAEPSASEGDRSFPGLPLPPAIEGLIAFPQTYTVGRRVYLDLITTEAEQRGLPAAIADAVVKVESGFNPNVVGGVGEIGLMQIWPQTAAMLGFKGGLTSLFEPQTNIRLGVAYLARAWKLAQGDVCRTLMKYRAGWGEERMSPLSVEYCRRARGHLAAIGSPLAGGALPVSAETTAPFAARHADLIRAASRAGDPGSSPATAPQTAVAKMHTTQQATAHARPGPIRIASVGNVRLSEAQAETLRRSREQDRARAEKRRQIWAEHDSRMDAISAKLKKSQLAIMSGL</sequence>
<dbReference type="Gene3D" id="1.10.530.10">
    <property type="match status" value="1"/>
</dbReference>
<comment type="similarity">
    <text evidence="2">Belongs to the virb1 family.</text>
</comment>
<reference evidence="6" key="1">
    <citation type="submission" date="2020-02" db="EMBL/GenBank/DDBJ databases">
        <authorList>
            <person name="Meier V. D."/>
        </authorList>
    </citation>
    <scope>NUCLEOTIDE SEQUENCE</scope>
    <source>
        <strain evidence="6">AVDCRST_MAG90</strain>
    </source>
</reference>
<organism evidence="6">
    <name type="scientific">uncultured Microvirga sp</name>
    <dbReference type="NCBI Taxonomy" id="412392"/>
    <lineage>
        <taxon>Bacteria</taxon>
        <taxon>Pseudomonadati</taxon>
        <taxon>Pseudomonadota</taxon>
        <taxon>Alphaproteobacteria</taxon>
        <taxon>Hyphomicrobiales</taxon>
        <taxon>Methylobacteriaceae</taxon>
        <taxon>Microvirga</taxon>
        <taxon>environmental samples</taxon>
    </lineage>
</organism>
<dbReference type="Pfam" id="PF01464">
    <property type="entry name" value="SLT"/>
    <property type="match status" value="1"/>
</dbReference>
<dbReference type="PANTHER" id="PTHR37423:SF2">
    <property type="entry name" value="MEMBRANE-BOUND LYTIC MUREIN TRANSGLYCOSYLASE C"/>
    <property type="match status" value="1"/>
</dbReference>
<evidence type="ECO:0000256" key="4">
    <source>
        <dbReference type="SAM" id="SignalP"/>
    </source>
</evidence>
<dbReference type="InterPro" id="IPR023346">
    <property type="entry name" value="Lysozyme-like_dom_sf"/>
</dbReference>
<evidence type="ECO:0000256" key="1">
    <source>
        <dbReference type="ARBA" id="ARBA00007734"/>
    </source>
</evidence>
<keyword evidence="4" id="KW-0732">Signal</keyword>